<dbReference type="PROSITE" id="PS50043">
    <property type="entry name" value="HTH_LUXR_2"/>
    <property type="match status" value="1"/>
</dbReference>
<reference evidence="4 5" key="1">
    <citation type="submission" date="2021-08" db="EMBL/GenBank/DDBJ databases">
        <title>Nocardioides bacterium WL0053 sp. nov., isolated from the sediment.</title>
        <authorList>
            <person name="Wang L."/>
            <person name="Zhang D."/>
            <person name="Zhang A."/>
        </authorList>
    </citation>
    <scope>NUCLEOTIDE SEQUENCE [LARGE SCALE GENOMIC DNA]</scope>
    <source>
        <strain evidence="4 5">WL0053</strain>
    </source>
</reference>
<proteinExistence type="predicted"/>
<dbReference type="Gene3D" id="1.10.10.10">
    <property type="entry name" value="Winged helix-like DNA-binding domain superfamily/Winged helix DNA-binding domain"/>
    <property type="match status" value="1"/>
</dbReference>
<dbReference type="InterPro" id="IPR000792">
    <property type="entry name" value="Tscrpt_reg_LuxR_C"/>
</dbReference>
<evidence type="ECO:0000313" key="4">
    <source>
        <dbReference type="EMBL" id="MBY9074743.1"/>
    </source>
</evidence>
<dbReference type="InterPro" id="IPR027417">
    <property type="entry name" value="P-loop_NTPase"/>
</dbReference>
<evidence type="ECO:0000259" key="3">
    <source>
        <dbReference type="PROSITE" id="PS50043"/>
    </source>
</evidence>
<dbReference type="Pfam" id="PF13181">
    <property type="entry name" value="TPR_8"/>
    <property type="match status" value="1"/>
</dbReference>
<dbReference type="RefSeq" id="WP_221024384.1">
    <property type="nucleotide sequence ID" value="NZ_JAIEZQ010000001.1"/>
</dbReference>
<dbReference type="InterPro" id="IPR016032">
    <property type="entry name" value="Sig_transdc_resp-reg_C-effctor"/>
</dbReference>
<evidence type="ECO:0000256" key="2">
    <source>
        <dbReference type="ARBA" id="ARBA00022840"/>
    </source>
</evidence>
<dbReference type="SUPFAM" id="SSF46894">
    <property type="entry name" value="C-terminal effector domain of the bipartite response regulators"/>
    <property type="match status" value="1"/>
</dbReference>
<organism evidence="4 5">
    <name type="scientific">Nocardioides jiangsuensis</name>
    <dbReference type="NCBI Taxonomy" id="2866161"/>
    <lineage>
        <taxon>Bacteria</taxon>
        <taxon>Bacillati</taxon>
        <taxon>Actinomycetota</taxon>
        <taxon>Actinomycetes</taxon>
        <taxon>Propionibacteriales</taxon>
        <taxon>Nocardioidaceae</taxon>
        <taxon>Nocardioides</taxon>
    </lineage>
</organism>
<dbReference type="Pfam" id="PF00196">
    <property type="entry name" value="GerE"/>
    <property type="match status" value="1"/>
</dbReference>
<evidence type="ECO:0000313" key="5">
    <source>
        <dbReference type="Proteomes" id="UP000754710"/>
    </source>
</evidence>
<dbReference type="CDD" id="cd06170">
    <property type="entry name" value="LuxR_C_like"/>
    <property type="match status" value="1"/>
</dbReference>
<dbReference type="PANTHER" id="PTHR16305:SF35">
    <property type="entry name" value="TRANSCRIPTIONAL ACTIVATOR DOMAIN"/>
    <property type="match status" value="1"/>
</dbReference>
<keyword evidence="5" id="KW-1185">Reference proteome</keyword>
<dbReference type="InterPro" id="IPR041664">
    <property type="entry name" value="AAA_16"/>
</dbReference>
<dbReference type="SUPFAM" id="SSF52540">
    <property type="entry name" value="P-loop containing nucleoside triphosphate hydrolases"/>
    <property type="match status" value="1"/>
</dbReference>
<dbReference type="Gene3D" id="3.40.50.300">
    <property type="entry name" value="P-loop containing nucleotide triphosphate hydrolases"/>
    <property type="match status" value="1"/>
</dbReference>
<dbReference type="Gene3D" id="1.25.40.10">
    <property type="entry name" value="Tetratricopeptide repeat domain"/>
    <property type="match status" value="2"/>
</dbReference>
<dbReference type="Proteomes" id="UP000754710">
    <property type="component" value="Unassembled WGS sequence"/>
</dbReference>
<sequence>MGGLIERAAELAAVSGLLSDALGGTGRSLTLSGPAGVGKSALVGHATERARMLGMRVLTACPTPVTSQLSHAVVRDWLAPLAREASPGNKPFDGPAAALGEALAGPGLDHHPWTLASLDYALAWLLENLAADRPVLLVVDDVQWADLGSLQLLDLLSARLHLGPVAMLLGLRTGEPVGHADVLHRVVARSTSVSPQPLSVVGVAALRADLGDAYPGTLLSAQEVHDATGGVPFLVHELLREGTAGGTPQTVVESLRHRLGRLGAPAVQLARTVAVLGDEASFDAVADLTAQSVADIADPLEVLVDAGVLTVGMWRAWPAHPLVREAILSALTPSQRSDLHRKAAAHLTSLGRPRQAVASHLLHTLPDEDPAVVELLRAAGEESLDSGVPDVAAAQLFRAVGETRPEDTDPGLLALAASAHLSAGLRTEAFDLWRRSLERTTGTEKRARTLADIGDLQMTLGERHAAQASYQEAIGLLTGDRHDASSPALRKLLARMGMARALYDGSGADLTEAVEDAVRQPQERDTHADRLLLSWAASDLAVRGHDRERALAFAGRALGDGALLAEETCDGIGFYVASAVLSWSDAYDENLAVLDAALEDSRRRGSVLGFATASYCRGFVRYRQGRLREALVEFEPALQMRARGWSDFAEPALAGATLTHLALGQHPEALALEPLLRQAARRAQFLSALPIAVAGLVRATHGDHEQALADYAEAGRLMGPRGDNASIVEWRELTAWSLMSLGREDEARATAEEAVRLARRWGAPRGLGFALRTLAQTTPGDEAVGHLRESLALLESADLADYAARTAIDLGARLATEEASRDEGVSLLEGAFRYARATDVPPLARRASGLLTRHGVPVPEGGGSPLASLTPGERRVVELAAAGYTNRQIAQSLFVTVKAVEWHLSNAYRKLEVTRAQLPDLLAQSRGESSSSDM</sequence>
<accession>A0ABS7RI72</accession>
<dbReference type="PRINTS" id="PR00038">
    <property type="entry name" value="HTHLUXR"/>
</dbReference>
<feature type="domain" description="HTH luxR-type" evidence="3">
    <location>
        <begin position="862"/>
        <end position="927"/>
    </location>
</feature>
<comment type="caution">
    <text evidence="4">The sequence shown here is derived from an EMBL/GenBank/DDBJ whole genome shotgun (WGS) entry which is preliminary data.</text>
</comment>
<name>A0ABS7RI72_9ACTN</name>
<gene>
    <name evidence="4" type="ORF">K1X13_07925</name>
</gene>
<dbReference type="InterPro" id="IPR019734">
    <property type="entry name" value="TPR_rpt"/>
</dbReference>
<protein>
    <submittedName>
        <fullName evidence="4">AAA family ATPase</fullName>
    </submittedName>
</protein>
<keyword evidence="1" id="KW-0547">Nucleotide-binding</keyword>
<dbReference type="InterPro" id="IPR011990">
    <property type="entry name" value="TPR-like_helical_dom_sf"/>
</dbReference>
<dbReference type="SMART" id="SM00421">
    <property type="entry name" value="HTH_LUXR"/>
    <property type="match status" value="1"/>
</dbReference>
<evidence type="ECO:0000256" key="1">
    <source>
        <dbReference type="ARBA" id="ARBA00022741"/>
    </source>
</evidence>
<dbReference type="Pfam" id="PF13191">
    <property type="entry name" value="AAA_16"/>
    <property type="match status" value="1"/>
</dbReference>
<dbReference type="EMBL" id="JAIEZQ010000001">
    <property type="protein sequence ID" value="MBY9074743.1"/>
    <property type="molecule type" value="Genomic_DNA"/>
</dbReference>
<dbReference type="PANTHER" id="PTHR16305">
    <property type="entry name" value="TESTICULAR SOLUBLE ADENYLYL CYCLASE"/>
    <property type="match status" value="1"/>
</dbReference>
<dbReference type="SUPFAM" id="SSF48452">
    <property type="entry name" value="TPR-like"/>
    <property type="match status" value="2"/>
</dbReference>
<keyword evidence="2" id="KW-0067">ATP-binding</keyword>
<dbReference type="InterPro" id="IPR036388">
    <property type="entry name" value="WH-like_DNA-bd_sf"/>
</dbReference>